<feature type="signal peptide" evidence="1">
    <location>
        <begin position="1"/>
        <end position="19"/>
    </location>
</feature>
<evidence type="ECO:0000313" key="3">
    <source>
        <dbReference type="Proteomes" id="UP001172155"/>
    </source>
</evidence>
<evidence type="ECO:0000256" key="1">
    <source>
        <dbReference type="SAM" id="SignalP"/>
    </source>
</evidence>
<feature type="chain" id="PRO_5041416338" evidence="1">
    <location>
        <begin position="20"/>
        <end position="212"/>
    </location>
</feature>
<evidence type="ECO:0000313" key="2">
    <source>
        <dbReference type="EMBL" id="KAK0737761.1"/>
    </source>
</evidence>
<comment type="caution">
    <text evidence="2">The sequence shown here is derived from an EMBL/GenBank/DDBJ whole genome shotgun (WGS) entry which is preliminary data.</text>
</comment>
<accession>A0AA40BP26</accession>
<dbReference type="AlphaFoldDB" id="A0AA40BP26"/>
<reference evidence="2" key="1">
    <citation type="submission" date="2023-06" db="EMBL/GenBank/DDBJ databases">
        <title>Genome-scale phylogeny and comparative genomics of the fungal order Sordariales.</title>
        <authorList>
            <consortium name="Lawrence Berkeley National Laboratory"/>
            <person name="Hensen N."/>
            <person name="Bonometti L."/>
            <person name="Westerberg I."/>
            <person name="Brannstrom I.O."/>
            <person name="Guillou S."/>
            <person name="Cros-Aarteil S."/>
            <person name="Calhoun S."/>
            <person name="Haridas S."/>
            <person name="Kuo A."/>
            <person name="Mondo S."/>
            <person name="Pangilinan J."/>
            <person name="Riley R."/>
            <person name="LaButti K."/>
            <person name="Andreopoulos B."/>
            <person name="Lipzen A."/>
            <person name="Chen C."/>
            <person name="Yanf M."/>
            <person name="Daum C."/>
            <person name="Ng V."/>
            <person name="Clum A."/>
            <person name="Steindorff A."/>
            <person name="Ohm R."/>
            <person name="Martin F."/>
            <person name="Silar P."/>
            <person name="Natvig D."/>
            <person name="Lalanne C."/>
            <person name="Gautier V."/>
            <person name="Ament-velasquez S.L."/>
            <person name="Kruys A."/>
            <person name="Hutchinson M.I."/>
            <person name="Powell A.J."/>
            <person name="Barry K."/>
            <person name="Miller A.N."/>
            <person name="Grigoriev I.V."/>
            <person name="Debuchy R."/>
            <person name="Gladieux P."/>
            <person name="Thoren M.H."/>
            <person name="Johannesson H."/>
        </authorList>
    </citation>
    <scope>NUCLEOTIDE SEQUENCE</scope>
    <source>
        <strain evidence="2">SMH3187-1</strain>
    </source>
</reference>
<protein>
    <submittedName>
        <fullName evidence="2">Uncharacterized protein</fullName>
    </submittedName>
</protein>
<keyword evidence="3" id="KW-1185">Reference proteome</keyword>
<keyword evidence="1" id="KW-0732">Signal</keyword>
<dbReference type="EMBL" id="JAUKUD010000007">
    <property type="protein sequence ID" value="KAK0737761.1"/>
    <property type="molecule type" value="Genomic_DNA"/>
</dbReference>
<organism evidence="2 3">
    <name type="scientific">Schizothecium vesticola</name>
    <dbReference type="NCBI Taxonomy" id="314040"/>
    <lineage>
        <taxon>Eukaryota</taxon>
        <taxon>Fungi</taxon>
        <taxon>Dikarya</taxon>
        <taxon>Ascomycota</taxon>
        <taxon>Pezizomycotina</taxon>
        <taxon>Sordariomycetes</taxon>
        <taxon>Sordariomycetidae</taxon>
        <taxon>Sordariales</taxon>
        <taxon>Schizotheciaceae</taxon>
        <taxon>Schizothecium</taxon>
    </lineage>
</organism>
<name>A0AA40BP26_9PEZI</name>
<gene>
    <name evidence="2" type="ORF">B0T18DRAFT_394186</name>
</gene>
<dbReference type="Proteomes" id="UP001172155">
    <property type="component" value="Unassembled WGS sequence"/>
</dbReference>
<sequence>MKLLNLAMAAATVCGLVSAVPGGSTSPAPPPVQTCELGTSFGYRAPVNGVVQAPQLDTFPAATCNRWGWYTTPSLADLQSGVTGQLLVGAGNNNINAATNVGIYVATSTALGSVTVSYQLNAPLAVSPNQVLDSGGGAPRRNNNANRKCPAMSKNVTKTAVKKGGSTILELNDELALKAQVLDLYMTWAITDQDSTDESDEEYEDAGNWKHC</sequence>
<proteinExistence type="predicted"/>